<dbReference type="GO" id="GO:0046872">
    <property type="term" value="F:metal ion binding"/>
    <property type="evidence" value="ECO:0007669"/>
    <property type="project" value="UniProtKB-KW"/>
</dbReference>
<feature type="domain" description="MIP18 family-like" evidence="9">
    <location>
        <begin position="4"/>
        <end position="74"/>
    </location>
</feature>
<dbReference type="InterPro" id="IPR000808">
    <property type="entry name" value="Mrp-like_CS"/>
</dbReference>
<gene>
    <name evidence="10" type="ORF">ACETAC_00415</name>
</gene>
<dbReference type="InterPro" id="IPR019591">
    <property type="entry name" value="Mrp/NBP35_ATP-bd"/>
</dbReference>
<keyword evidence="4 8" id="KW-0547">Nucleotide-binding</keyword>
<evidence type="ECO:0000256" key="4">
    <source>
        <dbReference type="ARBA" id="ARBA00022741"/>
    </source>
</evidence>
<dbReference type="GO" id="GO:0051539">
    <property type="term" value="F:4 iron, 4 sulfur cluster binding"/>
    <property type="evidence" value="ECO:0007669"/>
    <property type="project" value="TreeGrafter"/>
</dbReference>
<dbReference type="CDD" id="cd02037">
    <property type="entry name" value="Mrp_NBP35"/>
    <property type="match status" value="1"/>
</dbReference>
<evidence type="ECO:0000256" key="8">
    <source>
        <dbReference type="HAMAP-Rule" id="MF_02040"/>
    </source>
</evidence>
<dbReference type="Pfam" id="PF10609">
    <property type="entry name" value="ParA"/>
    <property type="match status" value="1"/>
</dbReference>
<dbReference type="PANTHER" id="PTHR42961">
    <property type="entry name" value="IRON-SULFUR PROTEIN NUBPL"/>
    <property type="match status" value="1"/>
</dbReference>
<dbReference type="InterPro" id="IPR044304">
    <property type="entry name" value="NUBPL-like"/>
</dbReference>
<dbReference type="SUPFAM" id="SSF52540">
    <property type="entry name" value="P-loop containing nucleoside triphosphate hydrolases"/>
    <property type="match status" value="1"/>
</dbReference>
<comment type="similarity">
    <text evidence="1">In the N-terminal section; belongs to the MIP18 family.</text>
</comment>
<comment type="subunit">
    <text evidence="8">Homodimer.</text>
</comment>
<dbReference type="PANTHER" id="PTHR42961:SF2">
    <property type="entry name" value="IRON-SULFUR PROTEIN NUBPL"/>
    <property type="match status" value="1"/>
</dbReference>
<evidence type="ECO:0000256" key="6">
    <source>
        <dbReference type="ARBA" id="ARBA00023004"/>
    </source>
</evidence>
<dbReference type="InterPro" id="IPR002744">
    <property type="entry name" value="MIP18-like"/>
</dbReference>
<dbReference type="PROSITE" id="PS01215">
    <property type="entry name" value="MRP"/>
    <property type="match status" value="1"/>
</dbReference>
<evidence type="ECO:0000256" key="3">
    <source>
        <dbReference type="ARBA" id="ARBA00022723"/>
    </source>
</evidence>
<dbReference type="Gene3D" id="3.30.300.130">
    <property type="entry name" value="Fe-S cluster assembly (FSCA)"/>
    <property type="match status" value="1"/>
</dbReference>
<keyword evidence="5 8" id="KW-0067">ATP-binding</keyword>
<accession>A0A975AVW2</accession>
<dbReference type="FunFam" id="3.40.50.300:FF:001119">
    <property type="entry name" value="Iron-sulfur cluster carrier protein"/>
    <property type="match status" value="1"/>
</dbReference>
<name>A0A975AVW2_9THEO</name>
<evidence type="ECO:0000259" key="9">
    <source>
        <dbReference type="Pfam" id="PF01883"/>
    </source>
</evidence>
<dbReference type="GO" id="GO:0016887">
    <property type="term" value="F:ATP hydrolysis activity"/>
    <property type="evidence" value="ECO:0007669"/>
    <property type="project" value="UniProtKB-UniRule"/>
</dbReference>
<dbReference type="GO" id="GO:0005524">
    <property type="term" value="F:ATP binding"/>
    <property type="evidence" value="ECO:0007669"/>
    <property type="project" value="UniProtKB-UniRule"/>
</dbReference>
<dbReference type="HAMAP" id="MF_02040">
    <property type="entry name" value="Mrp_NBP35"/>
    <property type="match status" value="1"/>
</dbReference>
<sequence>MITKEQVLNALKEVNDPEIGKNIVDLNMVDKIDIQGEKVIVDIKLTIKGCPLKSKIKEDVTKKLSALEGVSEVVVNMGAMTEEERQRLAQNMEKEKKPLFENTHVIVVGSGKGGVGKSTVSANLAVALGKLGYKVGLIDADVLGFSIPRLMGIVGQKSYALNEHMIIPIEKYGIKVISMGNFADEDTPLIWRGPLLGNVLEQFMNDVYWGDLDYMVLDLPPGTGDVPLTIMQKIPEQNFILVTTPQSSASHVAGRIAHMAKKVNIDIIGIVENMSYFECPDCHKRYNIFGEGETEKLSKELSTDILVKIPIDIQVREKSDTGMPVAFEDSKQSKYYTDLAKKVVERVKPIK</sequence>
<dbReference type="GO" id="GO:0016226">
    <property type="term" value="P:iron-sulfur cluster assembly"/>
    <property type="evidence" value="ECO:0007669"/>
    <property type="project" value="InterPro"/>
</dbReference>
<evidence type="ECO:0000256" key="7">
    <source>
        <dbReference type="ARBA" id="ARBA00023014"/>
    </source>
</evidence>
<keyword evidence="7 8" id="KW-0411">Iron-sulfur</keyword>
<dbReference type="Gene3D" id="3.40.50.300">
    <property type="entry name" value="P-loop containing nucleotide triphosphate hydrolases"/>
    <property type="match status" value="1"/>
</dbReference>
<dbReference type="RefSeq" id="WP_284680130.1">
    <property type="nucleotide sequence ID" value="NZ_CP060096.1"/>
</dbReference>
<comment type="function">
    <text evidence="8">Binds and transfers iron-sulfur (Fe-S) clusters to target apoproteins. Can hydrolyze ATP.</text>
</comment>
<reference evidence="10" key="1">
    <citation type="submission" date="2020-08" db="EMBL/GenBank/DDBJ databases">
        <title>Genomic insights into the carbon and energy metabolism of the first obligate autotrophic acetogenic bacterium Aceticella autotrophica gen. nov., sp. nov.</title>
        <authorList>
            <person name="Toshchakov S.V."/>
            <person name="Elcheninov A.G."/>
            <person name="Kublanov I.V."/>
            <person name="Frolov E.N."/>
            <person name="Lebedinsky A.V."/>
        </authorList>
    </citation>
    <scope>NUCLEOTIDE SEQUENCE</scope>
    <source>
        <strain evidence="10">3443-3Ac</strain>
    </source>
</reference>
<evidence type="ECO:0000256" key="1">
    <source>
        <dbReference type="ARBA" id="ARBA00007352"/>
    </source>
</evidence>
<evidence type="ECO:0000313" key="11">
    <source>
        <dbReference type="Proteomes" id="UP000671913"/>
    </source>
</evidence>
<evidence type="ECO:0000313" key="10">
    <source>
        <dbReference type="EMBL" id="QSZ27436.1"/>
    </source>
</evidence>
<dbReference type="AlphaFoldDB" id="A0A975AVW2"/>
<comment type="similarity">
    <text evidence="8">Belongs to the Mrp/NBP35 ATP-binding proteins family.</text>
</comment>
<dbReference type="EMBL" id="CP060096">
    <property type="protein sequence ID" value="QSZ27436.1"/>
    <property type="molecule type" value="Genomic_DNA"/>
</dbReference>
<keyword evidence="3 8" id="KW-0479">Metal-binding</keyword>
<organism evidence="10 11">
    <name type="scientific">Aceticella autotrophica</name>
    <dbReference type="NCBI Taxonomy" id="2755338"/>
    <lineage>
        <taxon>Bacteria</taxon>
        <taxon>Bacillati</taxon>
        <taxon>Bacillota</taxon>
        <taxon>Clostridia</taxon>
        <taxon>Thermoanaerobacterales</taxon>
        <taxon>Thermoanaerobacteraceae</taxon>
        <taxon>Aceticella</taxon>
    </lineage>
</organism>
<dbReference type="InterPro" id="IPR027417">
    <property type="entry name" value="P-loop_NTPase"/>
</dbReference>
<evidence type="ECO:0000256" key="5">
    <source>
        <dbReference type="ARBA" id="ARBA00022840"/>
    </source>
</evidence>
<dbReference type="Pfam" id="PF01883">
    <property type="entry name" value="FeS_assembly_P"/>
    <property type="match status" value="1"/>
</dbReference>
<dbReference type="InterPro" id="IPR033756">
    <property type="entry name" value="YlxH/NBP35"/>
</dbReference>
<dbReference type="SUPFAM" id="SSF117916">
    <property type="entry name" value="Fe-S cluster assembly (FSCA) domain-like"/>
    <property type="match status" value="1"/>
</dbReference>
<keyword evidence="6 8" id="KW-0408">Iron</keyword>
<keyword evidence="8" id="KW-0378">Hydrolase</keyword>
<keyword evidence="11" id="KW-1185">Reference proteome</keyword>
<protein>
    <recommendedName>
        <fullName evidence="8">Iron-sulfur cluster carrier protein</fullName>
    </recommendedName>
</protein>
<evidence type="ECO:0000256" key="2">
    <source>
        <dbReference type="ARBA" id="ARBA00008205"/>
    </source>
</evidence>
<dbReference type="GO" id="GO:0140663">
    <property type="term" value="F:ATP-dependent FeS chaperone activity"/>
    <property type="evidence" value="ECO:0007669"/>
    <property type="project" value="InterPro"/>
</dbReference>
<comment type="similarity">
    <text evidence="2">In the C-terminal section; belongs to the Mrp/NBP35 ATP-binding proteins family.</text>
</comment>
<feature type="binding site" evidence="8">
    <location>
        <begin position="111"/>
        <end position="118"/>
    </location>
    <ligand>
        <name>ATP</name>
        <dbReference type="ChEBI" id="CHEBI:30616"/>
    </ligand>
</feature>
<dbReference type="Proteomes" id="UP000671913">
    <property type="component" value="Chromosome"/>
</dbReference>
<dbReference type="KEGG" id="aaut:ACETAC_00415"/>
<proteinExistence type="inferred from homology"/>
<dbReference type="InterPro" id="IPR034904">
    <property type="entry name" value="FSCA_dom_sf"/>
</dbReference>